<dbReference type="SMART" id="SM00388">
    <property type="entry name" value="HisKA"/>
    <property type="match status" value="1"/>
</dbReference>
<dbReference type="PROSITE" id="PS50885">
    <property type="entry name" value="HAMP"/>
    <property type="match status" value="1"/>
</dbReference>
<comment type="subcellular location">
    <subcellularLocation>
        <location evidence="2">Membrane</location>
        <topology evidence="2">Multi-pass membrane protein</topology>
    </subcellularLocation>
</comment>
<dbReference type="GO" id="GO:0016301">
    <property type="term" value="F:kinase activity"/>
    <property type="evidence" value="ECO:0007669"/>
    <property type="project" value="UniProtKB-KW"/>
</dbReference>
<reference evidence="15 16" key="1">
    <citation type="journal article" date="2013" name="Antonie Van Leeuwenhoek">
        <title>Dongia rigui sp. nov., isolated from freshwater of a large wetland in Korea.</title>
        <authorList>
            <person name="Baik K.S."/>
            <person name="Hwang Y.M."/>
            <person name="Choi J.S."/>
            <person name="Kwon J."/>
            <person name="Seong C.N."/>
        </authorList>
    </citation>
    <scope>NUCLEOTIDE SEQUENCE [LARGE SCALE GENOMIC DNA]</scope>
    <source>
        <strain evidence="15 16">04SU4-P</strain>
    </source>
</reference>
<evidence type="ECO:0000256" key="6">
    <source>
        <dbReference type="ARBA" id="ARBA00022692"/>
    </source>
</evidence>
<dbReference type="InterPro" id="IPR003594">
    <property type="entry name" value="HATPase_dom"/>
</dbReference>
<organism evidence="15 16">
    <name type="scientific">Dongia rigui</name>
    <dbReference type="NCBI Taxonomy" id="940149"/>
    <lineage>
        <taxon>Bacteria</taxon>
        <taxon>Pseudomonadati</taxon>
        <taxon>Pseudomonadota</taxon>
        <taxon>Alphaproteobacteria</taxon>
        <taxon>Rhodospirillales</taxon>
        <taxon>Dongiaceae</taxon>
        <taxon>Dongia</taxon>
    </lineage>
</organism>
<comment type="caution">
    <text evidence="15">The sequence shown here is derived from an EMBL/GenBank/DDBJ whole genome shotgun (WGS) entry which is preliminary data.</text>
</comment>
<gene>
    <name evidence="15" type="ORF">SMD31_08605</name>
</gene>
<keyword evidence="7 15" id="KW-0418">Kinase</keyword>
<feature type="region of interest" description="Disordered" evidence="11">
    <location>
        <begin position="406"/>
        <end position="427"/>
    </location>
</feature>
<dbReference type="Pfam" id="PF02518">
    <property type="entry name" value="HATPase_c"/>
    <property type="match status" value="1"/>
</dbReference>
<feature type="domain" description="Histidine kinase" evidence="13">
    <location>
        <begin position="246"/>
        <end position="464"/>
    </location>
</feature>
<dbReference type="InterPro" id="IPR003661">
    <property type="entry name" value="HisK_dim/P_dom"/>
</dbReference>
<evidence type="ECO:0000256" key="2">
    <source>
        <dbReference type="ARBA" id="ARBA00004141"/>
    </source>
</evidence>
<dbReference type="CDD" id="cd00075">
    <property type="entry name" value="HATPase"/>
    <property type="match status" value="1"/>
</dbReference>
<evidence type="ECO:0000256" key="9">
    <source>
        <dbReference type="ARBA" id="ARBA00023012"/>
    </source>
</evidence>
<evidence type="ECO:0000256" key="5">
    <source>
        <dbReference type="ARBA" id="ARBA00022679"/>
    </source>
</evidence>
<keyword evidence="4" id="KW-0597">Phosphoprotein</keyword>
<feature type="domain" description="HAMP" evidence="14">
    <location>
        <begin position="185"/>
        <end position="238"/>
    </location>
</feature>
<dbReference type="InterPro" id="IPR036097">
    <property type="entry name" value="HisK_dim/P_sf"/>
</dbReference>
<sequence>MQSRLTVRLLGVFIFAFLLTGLATFLLSRTDDTELPTDSLLGYIDFITPKIVLRPNGEFTVADLTLYDEKAYILRRPDGSEIERGGNKDTLAAIETLSAARSVTTMPTGSYTLTWLIDKKTEDNIYLISVPLVVQGRPLILEFADIDTPTDSGLYALAYEWLGEFVPVGVPLLLVLVVALTLSLRSALRPLEHLRRLAARIGPQQTGLRLPTDDLPSELQSPVLAINRALDRLDHGFQAQRDFLADAAHELRTPLAILSAHLDTLPRSQGSDGQGTDALKSDVERMTRLVNQLLLVAQLESLTIDASETADLSDIAIDLAALFAPLAIRRQRSVGVSGAEQPVIVRGNRDAIHQALRNLVENALRFTPPGTEVEITVDQDGGVSVSDHGPGVPADEREVLFRRFWQGKRRRPRDSQGRDSSSSGGAGLGLAIAQRLAETHGGSLRIGDNPGGGARFTLMLRKVSGKPTPLSLAAPMPLG</sequence>
<evidence type="ECO:0000259" key="13">
    <source>
        <dbReference type="PROSITE" id="PS50109"/>
    </source>
</evidence>
<dbReference type="EC" id="2.7.13.3" evidence="3"/>
<dbReference type="RefSeq" id="WP_320500403.1">
    <property type="nucleotide sequence ID" value="NZ_JAXCLX010000001.1"/>
</dbReference>
<dbReference type="SMART" id="SM00387">
    <property type="entry name" value="HATPase_c"/>
    <property type="match status" value="1"/>
</dbReference>
<evidence type="ECO:0000256" key="3">
    <source>
        <dbReference type="ARBA" id="ARBA00012438"/>
    </source>
</evidence>
<evidence type="ECO:0000259" key="14">
    <source>
        <dbReference type="PROSITE" id="PS50885"/>
    </source>
</evidence>
<dbReference type="EMBL" id="JAXCLX010000001">
    <property type="protein sequence ID" value="MDY0871981.1"/>
    <property type="molecule type" value="Genomic_DNA"/>
</dbReference>
<dbReference type="SUPFAM" id="SSF47384">
    <property type="entry name" value="Homodimeric domain of signal transducing histidine kinase"/>
    <property type="match status" value="1"/>
</dbReference>
<dbReference type="Pfam" id="PF00512">
    <property type="entry name" value="HisKA"/>
    <property type="match status" value="1"/>
</dbReference>
<evidence type="ECO:0000313" key="16">
    <source>
        <dbReference type="Proteomes" id="UP001271769"/>
    </source>
</evidence>
<keyword evidence="5" id="KW-0808">Transferase</keyword>
<keyword evidence="9" id="KW-0902">Two-component regulatory system</keyword>
<evidence type="ECO:0000256" key="10">
    <source>
        <dbReference type="ARBA" id="ARBA00023136"/>
    </source>
</evidence>
<evidence type="ECO:0000256" key="1">
    <source>
        <dbReference type="ARBA" id="ARBA00000085"/>
    </source>
</evidence>
<keyword evidence="10 12" id="KW-0472">Membrane</keyword>
<dbReference type="InterPro" id="IPR036890">
    <property type="entry name" value="HATPase_C_sf"/>
</dbReference>
<evidence type="ECO:0000256" key="11">
    <source>
        <dbReference type="SAM" id="MobiDB-lite"/>
    </source>
</evidence>
<dbReference type="InterPro" id="IPR050428">
    <property type="entry name" value="TCS_sensor_his_kinase"/>
</dbReference>
<evidence type="ECO:0000256" key="4">
    <source>
        <dbReference type="ARBA" id="ARBA00022553"/>
    </source>
</evidence>
<dbReference type="Gene3D" id="1.10.287.130">
    <property type="match status" value="1"/>
</dbReference>
<proteinExistence type="predicted"/>
<dbReference type="PROSITE" id="PS50109">
    <property type="entry name" value="HIS_KIN"/>
    <property type="match status" value="1"/>
</dbReference>
<comment type="catalytic activity">
    <reaction evidence="1">
        <text>ATP + protein L-histidine = ADP + protein N-phospho-L-histidine.</text>
        <dbReference type="EC" id="2.7.13.3"/>
    </reaction>
</comment>
<evidence type="ECO:0000313" key="15">
    <source>
        <dbReference type="EMBL" id="MDY0871981.1"/>
    </source>
</evidence>
<name>A0ABU5DZL1_9PROT</name>
<dbReference type="Proteomes" id="UP001271769">
    <property type="component" value="Unassembled WGS sequence"/>
</dbReference>
<keyword evidence="6 12" id="KW-0812">Transmembrane</keyword>
<evidence type="ECO:0000256" key="12">
    <source>
        <dbReference type="SAM" id="Phobius"/>
    </source>
</evidence>
<dbReference type="CDD" id="cd00082">
    <property type="entry name" value="HisKA"/>
    <property type="match status" value="1"/>
</dbReference>
<dbReference type="InterPro" id="IPR005467">
    <property type="entry name" value="His_kinase_dom"/>
</dbReference>
<dbReference type="Gene3D" id="3.30.565.10">
    <property type="entry name" value="Histidine kinase-like ATPase, C-terminal domain"/>
    <property type="match status" value="1"/>
</dbReference>
<dbReference type="InterPro" id="IPR004358">
    <property type="entry name" value="Sig_transdc_His_kin-like_C"/>
</dbReference>
<dbReference type="PANTHER" id="PTHR45436">
    <property type="entry name" value="SENSOR HISTIDINE KINASE YKOH"/>
    <property type="match status" value="1"/>
</dbReference>
<accession>A0ABU5DZL1</accession>
<dbReference type="PRINTS" id="PR00344">
    <property type="entry name" value="BCTRLSENSOR"/>
</dbReference>
<dbReference type="SUPFAM" id="SSF55874">
    <property type="entry name" value="ATPase domain of HSP90 chaperone/DNA topoisomerase II/histidine kinase"/>
    <property type="match status" value="1"/>
</dbReference>
<protein>
    <recommendedName>
        <fullName evidence="3">histidine kinase</fullName>
        <ecNumber evidence="3">2.7.13.3</ecNumber>
    </recommendedName>
</protein>
<keyword evidence="8 12" id="KW-1133">Transmembrane helix</keyword>
<evidence type="ECO:0000256" key="8">
    <source>
        <dbReference type="ARBA" id="ARBA00022989"/>
    </source>
</evidence>
<dbReference type="InterPro" id="IPR003660">
    <property type="entry name" value="HAMP_dom"/>
</dbReference>
<keyword evidence="16" id="KW-1185">Reference proteome</keyword>
<evidence type="ECO:0000256" key="7">
    <source>
        <dbReference type="ARBA" id="ARBA00022777"/>
    </source>
</evidence>
<feature type="transmembrane region" description="Helical" evidence="12">
    <location>
        <begin position="7"/>
        <end position="27"/>
    </location>
</feature>
<dbReference type="PANTHER" id="PTHR45436:SF15">
    <property type="entry name" value="SENSOR HISTIDINE KINASE CUSS"/>
    <property type="match status" value="1"/>
</dbReference>